<dbReference type="InterPro" id="IPR011108">
    <property type="entry name" value="RMMBL"/>
</dbReference>
<keyword evidence="5" id="KW-0269">Exonuclease</keyword>
<evidence type="ECO:0000256" key="1">
    <source>
        <dbReference type="ARBA" id="ARBA00022722"/>
    </source>
</evidence>
<dbReference type="OrthoDB" id="9770211at2"/>
<keyword evidence="4" id="KW-0862">Zinc</keyword>
<dbReference type="InterPro" id="IPR042173">
    <property type="entry name" value="RNase_J_2"/>
</dbReference>
<evidence type="ECO:0000259" key="7">
    <source>
        <dbReference type="SMART" id="SM00849"/>
    </source>
</evidence>
<name>A0A1U9MAY7_9HYPH</name>
<accession>A0A1U9MAY7</accession>
<evidence type="ECO:0000256" key="2">
    <source>
        <dbReference type="ARBA" id="ARBA00022723"/>
    </source>
</evidence>
<dbReference type="Pfam" id="PF07521">
    <property type="entry name" value="RMMBL"/>
    <property type="match status" value="1"/>
</dbReference>
<dbReference type="KEGG" id="bapa:BBC0178_011520"/>
<organism evidence="8 9">
    <name type="scientific">Bartonella apihabitans</name>
    <dbReference type="NCBI Taxonomy" id="2750929"/>
    <lineage>
        <taxon>Bacteria</taxon>
        <taxon>Pseudomonadati</taxon>
        <taxon>Pseudomonadota</taxon>
        <taxon>Alphaproteobacteria</taxon>
        <taxon>Hyphomicrobiales</taxon>
        <taxon>Bartonellaceae</taxon>
        <taxon>Bartonella</taxon>
    </lineage>
</organism>
<dbReference type="Proteomes" id="UP000189660">
    <property type="component" value="Chromosome"/>
</dbReference>
<dbReference type="RefSeq" id="WP_078039499.1">
    <property type="nucleotide sequence ID" value="NZ_CP015820.1"/>
</dbReference>
<dbReference type="InterPro" id="IPR036866">
    <property type="entry name" value="RibonucZ/Hydroxyglut_hydro"/>
</dbReference>
<dbReference type="Gene3D" id="3.60.15.10">
    <property type="entry name" value="Ribonuclease Z/Hydroxyacylglutathione hydrolase-like"/>
    <property type="match status" value="1"/>
</dbReference>
<dbReference type="Pfam" id="PF12706">
    <property type="entry name" value="Lactamase_B_2"/>
    <property type="match status" value="1"/>
</dbReference>
<dbReference type="InterPro" id="IPR041636">
    <property type="entry name" value="RNase_J_C"/>
</dbReference>
<evidence type="ECO:0000313" key="9">
    <source>
        <dbReference type="Proteomes" id="UP000189660"/>
    </source>
</evidence>
<sequence length="558" mass="61454">MASGKNNELVFLPLGGVGEIGMNLGVYGFGPEGNRQWLMVDLGVSFAGPELPGVDLVMPDIRFLENERPNILGLVVTHAHEDHFGAILDLWPKLKIPVYCTAFTAGLLETKRELDYSSYDVPVTLFKAGDQFELGPFAIEAIAVAHSIPEPVSLAIKTSLGTVIHTGDWKIDNEPSLGAPTDEKRFSELGDEGVLALVCDSTNSMREGVSPTEHDVLKSLTEIIANERGRVAITTFSSNVGRIISIARAAKEAGRQVLLVGRSIKRSVTVAEELGYLEGIDPFLNEEDYPYIPRDKIVMVLTGSQGEQRAALAKLSRDEMRSLALTAGDTVIYSSRSIPGNERSIIDTQNRLIDMGVKIITDHDALVHVSGHPRRNDLKKMYEWVRPKILVPVHGEALHLAAQTVLGRQAGIKTVAEIRNGDMLKLAPEPAEIIDEVPVGQIYKDGNLIGNEDEMGISERRKLSYVGHVAVSFLLDKHYNLVEMPEVVTFGLPETDDEGELFDDIISNTIETTIDSIPRARRKDDEVIHEAVRRSIRATINEKWGKKPVCTVFIHHSK</sequence>
<keyword evidence="1" id="KW-0540">Nuclease</keyword>
<dbReference type="Pfam" id="PF22505">
    <property type="entry name" value="RNase_J_b_CASP"/>
    <property type="match status" value="1"/>
</dbReference>
<evidence type="ECO:0000256" key="4">
    <source>
        <dbReference type="ARBA" id="ARBA00022833"/>
    </source>
</evidence>
<evidence type="ECO:0000256" key="6">
    <source>
        <dbReference type="ARBA" id="ARBA00022884"/>
    </source>
</evidence>
<dbReference type="Pfam" id="PF17770">
    <property type="entry name" value="RNase_J_C"/>
    <property type="match status" value="1"/>
</dbReference>
<dbReference type="InterPro" id="IPR055132">
    <property type="entry name" value="RNase_J_b_CASP"/>
</dbReference>
<reference evidence="8 9" key="1">
    <citation type="submission" date="2016-11" db="EMBL/GenBank/DDBJ databases">
        <title>Comparative genomics of Bartonella apis.</title>
        <authorList>
            <person name="Engel P."/>
        </authorList>
    </citation>
    <scope>NUCLEOTIDE SEQUENCE [LARGE SCALE GENOMIC DNA]</scope>
    <source>
        <strain evidence="8 9">BBC0178</strain>
    </source>
</reference>
<feature type="domain" description="Metallo-beta-lactamase" evidence="7">
    <location>
        <begin position="25"/>
        <end position="220"/>
    </location>
</feature>
<dbReference type="GO" id="GO:0004527">
    <property type="term" value="F:exonuclease activity"/>
    <property type="evidence" value="ECO:0007669"/>
    <property type="project" value="UniProtKB-KW"/>
</dbReference>
<dbReference type="Gene3D" id="3.40.50.10710">
    <property type="entry name" value="Metallo-hydrolase/oxidoreductase"/>
    <property type="match status" value="1"/>
</dbReference>
<dbReference type="SUPFAM" id="SSF56281">
    <property type="entry name" value="Metallo-hydrolase/oxidoreductase"/>
    <property type="match status" value="1"/>
</dbReference>
<dbReference type="EMBL" id="CP015820">
    <property type="protein sequence ID" value="AQT42629.1"/>
    <property type="molecule type" value="Genomic_DNA"/>
</dbReference>
<dbReference type="GO" id="GO:0003723">
    <property type="term" value="F:RNA binding"/>
    <property type="evidence" value="ECO:0007669"/>
    <property type="project" value="UniProtKB-KW"/>
</dbReference>
<dbReference type="PANTHER" id="PTHR43694:SF1">
    <property type="entry name" value="RIBONUCLEASE J"/>
    <property type="match status" value="1"/>
</dbReference>
<evidence type="ECO:0000256" key="5">
    <source>
        <dbReference type="ARBA" id="ARBA00022839"/>
    </source>
</evidence>
<gene>
    <name evidence="8" type="ORF">BBC0178_011520</name>
</gene>
<dbReference type="Gene3D" id="3.10.20.580">
    <property type="match status" value="1"/>
</dbReference>
<keyword evidence="6" id="KW-0694">RNA-binding</keyword>
<dbReference type="EC" id="3.1.-.-" evidence="8"/>
<protein>
    <submittedName>
        <fullName evidence="8">Ribonuclease J</fullName>
        <ecNumber evidence="8">3.1.-.-</ecNumber>
    </submittedName>
</protein>
<evidence type="ECO:0000313" key="8">
    <source>
        <dbReference type="EMBL" id="AQT42629.1"/>
    </source>
</evidence>
<dbReference type="GO" id="GO:0046872">
    <property type="term" value="F:metal ion binding"/>
    <property type="evidence" value="ECO:0007669"/>
    <property type="project" value="UniProtKB-KW"/>
</dbReference>
<dbReference type="AlphaFoldDB" id="A0A1U9MAY7"/>
<dbReference type="PANTHER" id="PTHR43694">
    <property type="entry name" value="RIBONUCLEASE J"/>
    <property type="match status" value="1"/>
</dbReference>
<keyword evidence="9" id="KW-1185">Reference proteome</keyword>
<dbReference type="CDD" id="cd07714">
    <property type="entry name" value="RNaseJ_MBL-fold"/>
    <property type="match status" value="1"/>
</dbReference>
<dbReference type="InterPro" id="IPR001279">
    <property type="entry name" value="Metallo-B-lactamas"/>
</dbReference>
<proteinExistence type="predicted"/>
<evidence type="ECO:0000256" key="3">
    <source>
        <dbReference type="ARBA" id="ARBA00022801"/>
    </source>
</evidence>
<dbReference type="SMART" id="SM00849">
    <property type="entry name" value="Lactamase_B"/>
    <property type="match status" value="1"/>
</dbReference>
<keyword evidence="2" id="KW-0479">Metal-binding</keyword>
<keyword evidence="3 8" id="KW-0378">Hydrolase</keyword>